<dbReference type="Pfam" id="PF02945">
    <property type="entry name" value="Endonuclease_7"/>
    <property type="match status" value="1"/>
</dbReference>
<dbReference type="Proteomes" id="UP000694257">
    <property type="component" value="Chromosome"/>
</dbReference>
<accession>A0ABX8RSH4</accession>
<gene>
    <name evidence="2" type="ORF">KV110_05455</name>
</gene>
<sequence>MPRKPVKPCVDCTAELITTRRPTPHPGPRCATHHRARRSKLRKTSHSRHIEATYGITAAEYEQLLAHQAGTCFICRRATGARKRLAVDHSHSSGEVRGLLCKSCNRDVLGHLRDDVAAAQRVVAYLTDPPALRVIGRRVVPNHEG</sequence>
<evidence type="ECO:0000256" key="1">
    <source>
        <dbReference type="SAM" id="MobiDB-lite"/>
    </source>
</evidence>
<dbReference type="InterPro" id="IPR004211">
    <property type="entry name" value="Endonuclease_7"/>
</dbReference>
<dbReference type="EMBL" id="CP078145">
    <property type="protein sequence ID" value="QXN92589.1"/>
    <property type="molecule type" value="Genomic_DNA"/>
</dbReference>
<evidence type="ECO:0000313" key="3">
    <source>
        <dbReference type="Proteomes" id="UP000694257"/>
    </source>
</evidence>
<proteinExistence type="predicted"/>
<organism evidence="2 3">
    <name type="scientific">Nocardia iowensis</name>
    <dbReference type="NCBI Taxonomy" id="204891"/>
    <lineage>
        <taxon>Bacteria</taxon>
        <taxon>Bacillati</taxon>
        <taxon>Actinomycetota</taxon>
        <taxon>Actinomycetes</taxon>
        <taxon>Mycobacteriales</taxon>
        <taxon>Nocardiaceae</taxon>
        <taxon>Nocardia</taxon>
    </lineage>
</organism>
<keyword evidence="3" id="KW-1185">Reference proteome</keyword>
<dbReference type="GO" id="GO:0004519">
    <property type="term" value="F:endonuclease activity"/>
    <property type="evidence" value="ECO:0007669"/>
    <property type="project" value="UniProtKB-KW"/>
</dbReference>
<evidence type="ECO:0000313" key="2">
    <source>
        <dbReference type="EMBL" id="QXN92589.1"/>
    </source>
</evidence>
<reference evidence="2 3" key="1">
    <citation type="submission" date="2021-07" db="EMBL/GenBank/DDBJ databases">
        <title>Whole Genome Sequence of Nocardia Iowensis.</title>
        <authorList>
            <person name="Lamm A."/>
            <person name="Collins-Fairclough A.M."/>
            <person name="Bunk B."/>
            <person name="Sproer C."/>
        </authorList>
    </citation>
    <scope>NUCLEOTIDE SEQUENCE [LARGE SCALE GENOMIC DNA]</scope>
    <source>
        <strain evidence="2 3">NRRL 5646</strain>
    </source>
</reference>
<name>A0ABX8RSH4_NOCIO</name>
<feature type="region of interest" description="Disordered" evidence="1">
    <location>
        <begin position="21"/>
        <end position="47"/>
    </location>
</feature>
<keyword evidence="2" id="KW-0540">Nuclease</keyword>
<feature type="compositionally biased region" description="Basic residues" evidence="1">
    <location>
        <begin position="31"/>
        <end position="47"/>
    </location>
</feature>
<keyword evidence="2" id="KW-0378">Hydrolase</keyword>
<dbReference type="RefSeq" id="WP_218473994.1">
    <property type="nucleotide sequence ID" value="NZ_BAABJN010000005.1"/>
</dbReference>
<protein>
    <submittedName>
        <fullName evidence="2">Endonuclease VII domain-containing protein</fullName>
    </submittedName>
</protein>
<keyword evidence="2" id="KW-0255">Endonuclease</keyword>